<sequence length="59" mass="6898">MPNQFVMVEQWQTQAAIVQHNTNPLLIQLLENLKFTAQPNPLSKWHKAKLSKKRSRTKS</sequence>
<proteinExistence type="predicted"/>
<dbReference type="AlphaFoldDB" id="A0A1L7LL60"/>
<dbReference type="Gene3D" id="3.30.70.100">
    <property type="match status" value="1"/>
</dbReference>
<organism evidence="1 2">
    <name type="scientific">Streptococcus troglodytae</name>
    <dbReference type="NCBI Taxonomy" id="1111760"/>
    <lineage>
        <taxon>Bacteria</taxon>
        <taxon>Bacillati</taxon>
        <taxon>Bacillota</taxon>
        <taxon>Bacilli</taxon>
        <taxon>Lactobacillales</taxon>
        <taxon>Streptococcaceae</taxon>
        <taxon>Streptococcus</taxon>
    </lineage>
</organism>
<keyword evidence="2" id="KW-1185">Reference proteome</keyword>
<evidence type="ECO:0000313" key="2">
    <source>
        <dbReference type="Proteomes" id="UP000217758"/>
    </source>
</evidence>
<protein>
    <submittedName>
        <fullName evidence="1">Uncharacterized protein</fullName>
    </submittedName>
</protein>
<reference evidence="1 2" key="1">
    <citation type="journal article" date="2016" name="Microbiol. Immunol.">
        <title>Complete genome sequence of Streptococcus troglodytae TKU31 isolated from the oral cavity of a chimpanzee (Pan troglodytes).</title>
        <authorList>
            <person name="Okamoto M."/>
            <person name="Naito M."/>
            <person name="Miyanohara M."/>
            <person name="Imai S."/>
            <person name="Nomura Y."/>
            <person name="Saito W."/>
            <person name="Momoi Y."/>
            <person name="Takada K."/>
            <person name="Miyabe-Nishiwaki T."/>
            <person name="Tomonaga M."/>
            <person name="Hanada N."/>
        </authorList>
    </citation>
    <scope>NUCLEOTIDE SEQUENCE [LARGE SCALE GENOMIC DNA]</scope>
    <source>
        <strain evidence="2">TKU 31</strain>
    </source>
</reference>
<dbReference type="EMBL" id="AP014612">
    <property type="protein sequence ID" value="BAQ24850.1"/>
    <property type="molecule type" value="Genomic_DNA"/>
</dbReference>
<gene>
    <name evidence="1" type="ORF">SRT_15890</name>
</gene>
<dbReference type="SUPFAM" id="SSF54909">
    <property type="entry name" value="Dimeric alpha+beta barrel"/>
    <property type="match status" value="1"/>
</dbReference>
<dbReference type="InterPro" id="IPR011008">
    <property type="entry name" value="Dimeric_a/b-barrel"/>
</dbReference>
<dbReference type="Proteomes" id="UP000217758">
    <property type="component" value="Chromosome"/>
</dbReference>
<name>A0A1L7LL60_9STRE</name>
<evidence type="ECO:0000313" key="1">
    <source>
        <dbReference type="EMBL" id="BAQ24850.1"/>
    </source>
</evidence>
<dbReference type="KEGG" id="strg:SRT_15890"/>
<accession>A0A1L7LL60</accession>